<evidence type="ECO:0000313" key="1">
    <source>
        <dbReference type="EMBL" id="KAI5673661.1"/>
    </source>
</evidence>
<organism evidence="1 2">
    <name type="scientific">Catharanthus roseus</name>
    <name type="common">Madagascar periwinkle</name>
    <name type="synonym">Vinca rosea</name>
    <dbReference type="NCBI Taxonomy" id="4058"/>
    <lineage>
        <taxon>Eukaryota</taxon>
        <taxon>Viridiplantae</taxon>
        <taxon>Streptophyta</taxon>
        <taxon>Embryophyta</taxon>
        <taxon>Tracheophyta</taxon>
        <taxon>Spermatophyta</taxon>
        <taxon>Magnoliopsida</taxon>
        <taxon>eudicotyledons</taxon>
        <taxon>Gunneridae</taxon>
        <taxon>Pentapetalae</taxon>
        <taxon>asterids</taxon>
        <taxon>lamiids</taxon>
        <taxon>Gentianales</taxon>
        <taxon>Apocynaceae</taxon>
        <taxon>Rauvolfioideae</taxon>
        <taxon>Vinceae</taxon>
        <taxon>Catharanthinae</taxon>
        <taxon>Catharanthus</taxon>
    </lineage>
</organism>
<accession>A0ACC0BM43</accession>
<keyword evidence="2" id="KW-1185">Reference proteome</keyword>
<sequence>MSIQGYQDMLVHNPYPFHEVGYQGRPQARDGRRRGQGARGYHRPREEAPRQEAWRDDNLFEDFGEDPNRTLIFNEELNGWIEREEDDFQDDIFYKKEGQEDQEIDSYEAIQEGFSLVTIRALSNQVFEEERKKERLESEKKKMSIKEGKRVDERKVSVQKPREEKLSRDKKMSNQKSDSGKREKRYFYAKESEIIEAIEKEEMVLLMYCKVKIIEVYKDVFPDEVLHPIDLVPIEVFPNRLTYRSSPEETKELRRQFEDLLSKGLPYQGAHGYLSLKREGQIPFTISNIQAITRK</sequence>
<dbReference type="EMBL" id="CM044703">
    <property type="protein sequence ID" value="KAI5673661.1"/>
    <property type="molecule type" value="Genomic_DNA"/>
</dbReference>
<comment type="caution">
    <text evidence="1">The sequence shown here is derived from an EMBL/GenBank/DDBJ whole genome shotgun (WGS) entry which is preliminary data.</text>
</comment>
<name>A0ACC0BM43_CATRO</name>
<evidence type="ECO:0000313" key="2">
    <source>
        <dbReference type="Proteomes" id="UP001060085"/>
    </source>
</evidence>
<proteinExistence type="predicted"/>
<gene>
    <name evidence="1" type="ORF">M9H77_14025</name>
</gene>
<protein>
    <submittedName>
        <fullName evidence="1">Uncharacterized protein</fullName>
    </submittedName>
</protein>
<reference evidence="2" key="1">
    <citation type="journal article" date="2023" name="Nat. Plants">
        <title>Single-cell RNA sequencing provides a high-resolution roadmap for understanding the multicellular compartmentation of specialized metabolism.</title>
        <authorList>
            <person name="Sun S."/>
            <person name="Shen X."/>
            <person name="Li Y."/>
            <person name="Li Y."/>
            <person name="Wang S."/>
            <person name="Li R."/>
            <person name="Zhang H."/>
            <person name="Shen G."/>
            <person name="Guo B."/>
            <person name="Wei J."/>
            <person name="Xu J."/>
            <person name="St-Pierre B."/>
            <person name="Chen S."/>
            <person name="Sun C."/>
        </authorList>
    </citation>
    <scope>NUCLEOTIDE SEQUENCE [LARGE SCALE GENOMIC DNA]</scope>
</reference>
<dbReference type="Proteomes" id="UP001060085">
    <property type="component" value="Linkage Group LG03"/>
</dbReference>